<proteinExistence type="predicted"/>
<keyword evidence="4" id="KW-0560">Oxidoreductase</keyword>
<evidence type="ECO:0000256" key="3">
    <source>
        <dbReference type="ARBA" id="ARBA00022964"/>
    </source>
</evidence>
<evidence type="ECO:0000313" key="9">
    <source>
        <dbReference type="Proteomes" id="UP001165122"/>
    </source>
</evidence>
<gene>
    <name evidence="8" type="ORF">TrLO_g8278</name>
</gene>
<reference evidence="9" key="1">
    <citation type="journal article" date="2023" name="Commun. Biol.">
        <title>Genome analysis of Parmales, the sister group of diatoms, reveals the evolutionary specialization of diatoms from phago-mixotrophs to photoautotrophs.</title>
        <authorList>
            <person name="Ban H."/>
            <person name="Sato S."/>
            <person name="Yoshikawa S."/>
            <person name="Yamada K."/>
            <person name="Nakamura Y."/>
            <person name="Ichinomiya M."/>
            <person name="Sato N."/>
            <person name="Blanc-Mathieu R."/>
            <person name="Endo H."/>
            <person name="Kuwata A."/>
            <person name="Ogata H."/>
        </authorList>
    </citation>
    <scope>NUCLEOTIDE SEQUENCE [LARGE SCALE GENOMIC DNA]</scope>
    <source>
        <strain evidence="9">NIES 3700</strain>
    </source>
</reference>
<keyword evidence="3" id="KW-0223">Dioxygenase</keyword>
<dbReference type="AlphaFoldDB" id="A0A9W7CD23"/>
<comment type="cofactor">
    <cofactor evidence="1">
        <name>L-ascorbate</name>
        <dbReference type="ChEBI" id="CHEBI:38290"/>
    </cofactor>
</comment>
<dbReference type="GO" id="GO:0016705">
    <property type="term" value="F:oxidoreductase activity, acting on paired donors, with incorporation or reduction of molecular oxygen"/>
    <property type="evidence" value="ECO:0007669"/>
    <property type="project" value="InterPro"/>
</dbReference>
<keyword evidence="2" id="KW-0479">Metal-binding</keyword>
<dbReference type="PROSITE" id="PS51471">
    <property type="entry name" value="FE2OG_OXY"/>
    <property type="match status" value="1"/>
</dbReference>
<dbReference type="OrthoDB" id="539213at2759"/>
<dbReference type="GO" id="GO:0031418">
    <property type="term" value="F:L-ascorbic acid binding"/>
    <property type="evidence" value="ECO:0007669"/>
    <property type="project" value="InterPro"/>
</dbReference>
<evidence type="ECO:0000256" key="4">
    <source>
        <dbReference type="ARBA" id="ARBA00023002"/>
    </source>
</evidence>
<evidence type="ECO:0000256" key="2">
    <source>
        <dbReference type="ARBA" id="ARBA00022723"/>
    </source>
</evidence>
<comment type="caution">
    <text evidence="8">The sequence shown here is derived from an EMBL/GenBank/DDBJ whole genome shotgun (WGS) entry which is preliminary data.</text>
</comment>
<dbReference type="SMART" id="SM00702">
    <property type="entry name" value="P4Hc"/>
    <property type="match status" value="1"/>
</dbReference>
<name>A0A9W7CD23_9STRA</name>
<sequence length="620" mass="69731">MSRPGPTSSTVRSHRSSHGLRQKAHYILATRPPPPPDEASYLPSYLLRAVERGDASKFGLVKMLDEGNIYKLSLPATLSDLESWKKTVNYNDPDDGGDAPHKAAGAGWDDSDSYISLHAIRSTLYRIYGCSPEFDAKYNQTVNYLVSVKFQLTLIQYSCLLLKPTITCTLLRFKSLTSLESLKVPRYYGAWIVWNLEWLKLDHHTRYFQSSPGATTPPPPCSCGSPSTLKPPCCSCTICTSCFFSTQKNTDFVSCPCGKSIDKYFLLGLSKENNGCERGEELAGTSLERYNMLPEEVTTKELKKSRKEKVKIEVSKTKAFQGNAGLTKSSRSEKWLETYGFNIGRLKALHDLGVDVNEQYPDGTTMFELLHWRREHLEGEEGIANEEERVRNLEVLGWLIETGECNDGVRNHSKIGVSEYDDNMLDFGEISASNVVISEVDDVAQGAAFIIDDGLPPGLVEYLLNQLDILPAARQKLKKNQTCSQRFYYPDWSNRLSSALDKAISLAFDRRVRCLRNYRILFYDRPGGSLPPHIDIPKKCSVTGKMSRYTVLVYLNDYKGGETAILKDEKCGIEENVIKIVECKKGRILCFKHDTPHEGKEVGENGGKAIVRGEFYFEDE</sequence>
<feature type="domain" description="Fe2OG dioxygenase" evidence="7">
    <location>
        <begin position="510"/>
        <end position="619"/>
    </location>
</feature>
<keyword evidence="5" id="KW-0408">Iron</keyword>
<accession>A0A9W7CD23</accession>
<dbReference type="InterPro" id="IPR005123">
    <property type="entry name" value="Oxoglu/Fe-dep_dioxygenase_dom"/>
</dbReference>
<evidence type="ECO:0000256" key="1">
    <source>
        <dbReference type="ARBA" id="ARBA00001961"/>
    </source>
</evidence>
<dbReference type="GO" id="GO:0051213">
    <property type="term" value="F:dioxygenase activity"/>
    <property type="evidence" value="ECO:0007669"/>
    <property type="project" value="UniProtKB-KW"/>
</dbReference>
<dbReference type="InterPro" id="IPR006620">
    <property type="entry name" value="Pro_4_hyd_alph"/>
</dbReference>
<dbReference type="GO" id="GO:0005506">
    <property type="term" value="F:iron ion binding"/>
    <property type="evidence" value="ECO:0007669"/>
    <property type="project" value="InterPro"/>
</dbReference>
<evidence type="ECO:0000259" key="7">
    <source>
        <dbReference type="PROSITE" id="PS51471"/>
    </source>
</evidence>
<protein>
    <recommendedName>
        <fullName evidence="7">Fe2OG dioxygenase domain-containing protein</fullName>
    </recommendedName>
</protein>
<evidence type="ECO:0000313" key="8">
    <source>
        <dbReference type="EMBL" id="GMI07610.1"/>
    </source>
</evidence>
<organism evidence="8 9">
    <name type="scientific">Triparma laevis f. longispina</name>
    <dbReference type="NCBI Taxonomy" id="1714387"/>
    <lineage>
        <taxon>Eukaryota</taxon>
        <taxon>Sar</taxon>
        <taxon>Stramenopiles</taxon>
        <taxon>Ochrophyta</taxon>
        <taxon>Bolidophyceae</taxon>
        <taxon>Parmales</taxon>
        <taxon>Triparmaceae</taxon>
        <taxon>Triparma</taxon>
    </lineage>
</organism>
<dbReference type="Gene3D" id="2.60.120.620">
    <property type="entry name" value="q2cbj1_9rhob like domain"/>
    <property type="match status" value="1"/>
</dbReference>
<keyword evidence="9" id="KW-1185">Reference proteome</keyword>
<evidence type="ECO:0000256" key="5">
    <source>
        <dbReference type="ARBA" id="ARBA00023004"/>
    </source>
</evidence>
<feature type="compositionally biased region" description="Basic residues" evidence="6">
    <location>
        <begin position="12"/>
        <end position="24"/>
    </location>
</feature>
<dbReference type="Proteomes" id="UP001165122">
    <property type="component" value="Unassembled WGS sequence"/>
</dbReference>
<evidence type="ECO:0000256" key="6">
    <source>
        <dbReference type="SAM" id="MobiDB-lite"/>
    </source>
</evidence>
<feature type="region of interest" description="Disordered" evidence="6">
    <location>
        <begin position="1"/>
        <end position="37"/>
    </location>
</feature>
<dbReference type="EMBL" id="BRXW01000113">
    <property type="protein sequence ID" value="GMI07610.1"/>
    <property type="molecule type" value="Genomic_DNA"/>
</dbReference>